<reference evidence="6 8" key="2">
    <citation type="journal article" date="2013" name="Nature">
        <title>Insights into bilaterian evolution from three spiralian genomes.</title>
        <authorList>
            <person name="Simakov O."/>
            <person name="Marletaz F."/>
            <person name="Cho S.J."/>
            <person name="Edsinger-Gonzales E."/>
            <person name="Havlak P."/>
            <person name="Hellsten U."/>
            <person name="Kuo D.H."/>
            <person name="Larsson T."/>
            <person name="Lv J."/>
            <person name="Arendt D."/>
            <person name="Savage R."/>
            <person name="Osoegawa K."/>
            <person name="de Jong P."/>
            <person name="Grimwood J."/>
            <person name="Chapman J.A."/>
            <person name="Shapiro H."/>
            <person name="Aerts A."/>
            <person name="Otillar R.P."/>
            <person name="Terry A.Y."/>
            <person name="Boore J.L."/>
            <person name="Grigoriev I.V."/>
            <person name="Lindberg D.R."/>
            <person name="Seaver E.C."/>
            <person name="Weisblat D.A."/>
            <person name="Putnam N.H."/>
            <person name="Rokhsar D.S."/>
        </authorList>
    </citation>
    <scope>NUCLEOTIDE SEQUENCE</scope>
</reference>
<dbReference type="EMBL" id="AMQM01001041">
    <property type="status" value="NOT_ANNOTATED_CDS"/>
    <property type="molecule type" value="Genomic_DNA"/>
</dbReference>
<dbReference type="OrthoDB" id="10017054at2759"/>
<keyword evidence="8" id="KW-1185">Reference proteome</keyword>
<feature type="domain" description="Calponin-homology (CH)" evidence="5">
    <location>
        <begin position="121"/>
        <end position="227"/>
    </location>
</feature>
<dbReference type="KEGG" id="hro:HELRODRAFT_162133"/>
<feature type="region of interest" description="Disordered" evidence="4">
    <location>
        <begin position="1"/>
        <end position="87"/>
    </location>
</feature>
<dbReference type="OMA" id="DPHRKEN"/>
<evidence type="ECO:0000256" key="2">
    <source>
        <dbReference type="ARBA" id="ARBA00023054"/>
    </source>
</evidence>
<dbReference type="RefSeq" id="XP_009022672.1">
    <property type="nucleotide sequence ID" value="XM_009024424.1"/>
</dbReference>
<evidence type="ECO:0000256" key="1">
    <source>
        <dbReference type="ARBA" id="ARBA00022553"/>
    </source>
</evidence>
<evidence type="ECO:0000313" key="7">
    <source>
        <dbReference type="EnsemblMetazoa" id="HelroP162133"/>
    </source>
</evidence>
<evidence type="ECO:0000313" key="8">
    <source>
        <dbReference type="Proteomes" id="UP000015101"/>
    </source>
</evidence>
<dbReference type="InterPro" id="IPR050540">
    <property type="entry name" value="F-actin_Monoox_Mical"/>
</dbReference>
<dbReference type="Pfam" id="PF00307">
    <property type="entry name" value="CH"/>
    <property type="match status" value="1"/>
</dbReference>
<sequence>MYKSEREAKKKEEPPREDPVKARLRLAEEEKQKKLQKFKDEAAEQANKKMGAGELALREKHKQADMEKQKKLEKMKEDAKASSSIYNTGGRDVMQNMAAAAGNNPTSGSSVGKPQVTRNPSAIKEMLIKWCQMQTKEYENVNITNFSSSWADGMAFCALIHHFYPESFDYSKLNPKNRRGNFTLAFDVAEKCANIAPLLEVDDMVMMKVPDWKCVFTYVQSFYRRFGMQQKPTSTSSASPDA</sequence>
<dbReference type="AlphaFoldDB" id="T1ES98"/>
<dbReference type="HOGENOM" id="CLU_040651_0_2_1"/>
<dbReference type="EnsemblMetazoa" id="HelroT162133">
    <property type="protein sequence ID" value="HelroP162133"/>
    <property type="gene ID" value="HelroG162133"/>
</dbReference>
<reference evidence="7" key="3">
    <citation type="submission" date="2015-06" db="UniProtKB">
        <authorList>
            <consortium name="EnsemblMetazoa"/>
        </authorList>
    </citation>
    <scope>IDENTIFICATION</scope>
</reference>
<dbReference type="Proteomes" id="UP000015101">
    <property type="component" value="Unassembled WGS sequence"/>
</dbReference>
<gene>
    <name evidence="7" type="primary">20199448</name>
    <name evidence="6" type="ORF">HELRODRAFT_162133</name>
</gene>
<feature type="compositionally biased region" description="Basic and acidic residues" evidence="4">
    <location>
        <begin position="56"/>
        <end position="80"/>
    </location>
</feature>
<dbReference type="SUPFAM" id="SSF47576">
    <property type="entry name" value="Calponin-homology domain, CH-domain"/>
    <property type="match status" value="1"/>
</dbReference>
<dbReference type="eggNOG" id="KOG4678">
    <property type="taxonomic scope" value="Eukaryota"/>
</dbReference>
<organism evidence="7 8">
    <name type="scientific">Helobdella robusta</name>
    <name type="common">Californian leech</name>
    <dbReference type="NCBI Taxonomy" id="6412"/>
    <lineage>
        <taxon>Eukaryota</taxon>
        <taxon>Metazoa</taxon>
        <taxon>Spiralia</taxon>
        <taxon>Lophotrochozoa</taxon>
        <taxon>Annelida</taxon>
        <taxon>Clitellata</taxon>
        <taxon>Hirudinea</taxon>
        <taxon>Rhynchobdellida</taxon>
        <taxon>Glossiphoniidae</taxon>
        <taxon>Helobdella</taxon>
    </lineage>
</organism>
<evidence type="ECO:0000256" key="3">
    <source>
        <dbReference type="ARBA" id="ARBA00061655"/>
    </source>
</evidence>
<dbReference type="PANTHER" id="PTHR23167:SF88">
    <property type="entry name" value="CALPONIN-HOMOLOGY (CH) DOMAIN-CONTAINING PROTEIN"/>
    <property type="match status" value="1"/>
</dbReference>
<keyword evidence="2" id="KW-0175">Coiled coil</keyword>
<dbReference type="InterPro" id="IPR036872">
    <property type="entry name" value="CH_dom_sf"/>
</dbReference>
<accession>T1ES98</accession>
<dbReference type="InterPro" id="IPR001715">
    <property type="entry name" value="CH_dom"/>
</dbReference>
<dbReference type="CDD" id="cd21200">
    <property type="entry name" value="CH_SMTN-like"/>
    <property type="match status" value="1"/>
</dbReference>
<dbReference type="EMBL" id="KB097143">
    <property type="protein sequence ID" value="ESN98680.1"/>
    <property type="molecule type" value="Genomic_DNA"/>
</dbReference>
<keyword evidence="1" id="KW-0597">Phosphoprotein</keyword>
<evidence type="ECO:0000313" key="6">
    <source>
        <dbReference type="EMBL" id="ESN98680.1"/>
    </source>
</evidence>
<dbReference type="PROSITE" id="PS50021">
    <property type="entry name" value="CH"/>
    <property type="match status" value="1"/>
</dbReference>
<reference evidence="8" key="1">
    <citation type="submission" date="2012-12" db="EMBL/GenBank/DDBJ databases">
        <authorList>
            <person name="Hellsten U."/>
            <person name="Grimwood J."/>
            <person name="Chapman J.A."/>
            <person name="Shapiro H."/>
            <person name="Aerts A."/>
            <person name="Otillar R.P."/>
            <person name="Terry A.Y."/>
            <person name="Boore J.L."/>
            <person name="Simakov O."/>
            <person name="Marletaz F."/>
            <person name="Cho S.-J."/>
            <person name="Edsinger-Gonzales E."/>
            <person name="Havlak P."/>
            <person name="Kuo D.-H."/>
            <person name="Larsson T."/>
            <person name="Lv J."/>
            <person name="Arendt D."/>
            <person name="Savage R."/>
            <person name="Osoegawa K."/>
            <person name="de Jong P."/>
            <person name="Lindberg D.R."/>
            <person name="Seaver E.C."/>
            <person name="Weisblat D.A."/>
            <person name="Putnam N.H."/>
            <person name="Grigoriev I.V."/>
            <person name="Rokhsar D.S."/>
        </authorList>
    </citation>
    <scope>NUCLEOTIDE SEQUENCE</scope>
</reference>
<comment type="similarity">
    <text evidence="3">Belongs to the smoothelin family.</text>
</comment>
<dbReference type="CTD" id="20199448"/>
<dbReference type="SMART" id="SM00033">
    <property type="entry name" value="CH"/>
    <property type="match status" value="1"/>
</dbReference>
<dbReference type="Gene3D" id="1.10.418.10">
    <property type="entry name" value="Calponin-like domain"/>
    <property type="match status" value="1"/>
</dbReference>
<dbReference type="STRING" id="6412.T1ES98"/>
<evidence type="ECO:0000256" key="4">
    <source>
        <dbReference type="SAM" id="MobiDB-lite"/>
    </source>
</evidence>
<evidence type="ECO:0000259" key="5">
    <source>
        <dbReference type="PROSITE" id="PS50021"/>
    </source>
</evidence>
<dbReference type="InParanoid" id="T1ES98"/>
<name>T1ES98_HELRO</name>
<dbReference type="GeneID" id="20199448"/>
<dbReference type="PANTHER" id="PTHR23167">
    <property type="entry name" value="CALPONIN HOMOLOGY DOMAIN-CONTAINING PROTEIN DDB_G0272472-RELATED"/>
    <property type="match status" value="1"/>
</dbReference>
<feature type="compositionally biased region" description="Basic and acidic residues" evidence="4">
    <location>
        <begin position="1"/>
        <end position="42"/>
    </location>
</feature>
<protein>
    <recommendedName>
        <fullName evidence="5">Calponin-homology (CH) domain-containing protein</fullName>
    </recommendedName>
</protein>
<proteinExistence type="inferred from homology"/>
<dbReference type="FunFam" id="1.10.418.10:FF:000009">
    <property type="entry name" value="smoothelin isoform X2"/>
    <property type="match status" value="1"/>
</dbReference>